<gene>
    <name evidence="8" type="ORF">AK88_02490</name>
</gene>
<dbReference type="InterPro" id="IPR035979">
    <property type="entry name" value="RBD_domain_sf"/>
</dbReference>
<feature type="region of interest" description="Disordered" evidence="6">
    <location>
        <begin position="184"/>
        <end position="205"/>
    </location>
</feature>
<evidence type="ECO:0000256" key="2">
    <source>
        <dbReference type="ARBA" id="ARBA00005819"/>
    </source>
</evidence>
<dbReference type="PANTHER" id="PTHR12311">
    <property type="entry name" value="ACTIVATOR OF BASAL TRANSCRIPTION 1"/>
    <property type="match status" value="1"/>
</dbReference>
<dbReference type="GO" id="GO:0000472">
    <property type="term" value="P:endonucleolytic cleavage to generate mature 5'-end of SSU-rRNA from (SSU-rRNA, 5.8S rRNA, LSU-rRNA)"/>
    <property type="evidence" value="ECO:0007669"/>
    <property type="project" value="TreeGrafter"/>
</dbReference>
<comment type="similarity">
    <text evidence="2">Belongs to the ESF2/ABP1 family.</text>
</comment>
<dbReference type="GO" id="GO:0034462">
    <property type="term" value="P:small-subunit processome assembly"/>
    <property type="evidence" value="ECO:0007669"/>
    <property type="project" value="TreeGrafter"/>
</dbReference>
<keyword evidence="9" id="KW-1185">Reference proteome</keyword>
<reference evidence="8 9" key="1">
    <citation type="submission" date="2014-03" db="EMBL/GenBank/DDBJ databases">
        <title>The Genome Sequence of Plasmodium fragile nilgiri.</title>
        <authorList>
            <consortium name="The Broad Institute Genomics Platform"/>
            <consortium name="The Broad Institute Genome Sequencing Center for Infectious Disease"/>
            <person name="Neafsey D."/>
            <person name="Duraisingh M."/>
            <person name="Young S.K."/>
            <person name="Zeng Q."/>
            <person name="Gargeya S."/>
            <person name="Abouelleil A."/>
            <person name="Alvarado L."/>
            <person name="Chapman S.B."/>
            <person name="Gainer-Dewar J."/>
            <person name="Goldberg J."/>
            <person name="Griggs A."/>
            <person name="Gujja S."/>
            <person name="Hansen M."/>
            <person name="Howarth C."/>
            <person name="Imamovic A."/>
            <person name="Larimer J."/>
            <person name="Pearson M."/>
            <person name="Poon T.W."/>
            <person name="Priest M."/>
            <person name="Roberts A."/>
            <person name="Saif S."/>
            <person name="Shea T."/>
            <person name="Sykes S."/>
            <person name="Wortman J."/>
            <person name="Nusbaum C."/>
            <person name="Birren B."/>
        </authorList>
    </citation>
    <scope>NUCLEOTIDE SEQUENCE [LARGE SCALE GENOMIC DNA]</scope>
    <source>
        <strain evidence="9">nilgiri</strain>
    </source>
</reference>
<organism evidence="8 9">
    <name type="scientific">Plasmodium fragile</name>
    <dbReference type="NCBI Taxonomy" id="5857"/>
    <lineage>
        <taxon>Eukaryota</taxon>
        <taxon>Sar</taxon>
        <taxon>Alveolata</taxon>
        <taxon>Apicomplexa</taxon>
        <taxon>Aconoidasida</taxon>
        <taxon>Haemosporida</taxon>
        <taxon>Plasmodiidae</taxon>
        <taxon>Plasmodium</taxon>
        <taxon>Plasmodium (Plasmodium)</taxon>
    </lineage>
</organism>
<dbReference type="OMA" id="FLWSDIM"/>
<dbReference type="RefSeq" id="XP_012335538.1">
    <property type="nucleotide sequence ID" value="XM_012480115.1"/>
</dbReference>
<keyword evidence="4" id="KW-0539">Nucleus</keyword>
<evidence type="ECO:0000259" key="7">
    <source>
        <dbReference type="PROSITE" id="PS50102"/>
    </source>
</evidence>
<evidence type="ECO:0000256" key="5">
    <source>
        <dbReference type="PROSITE-ProRule" id="PRU00176"/>
    </source>
</evidence>
<dbReference type="CDD" id="cd12263">
    <property type="entry name" value="RRM_ABT1_like"/>
    <property type="match status" value="1"/>
</dbReference>
<feature type="region of interest" description="Disordered" evidence="6">
    <location>
        <begin position="1"/>
        <end position="33"/>
    </location>
</feature>
<dbReference type="InterPro" id="IPR012677">
    <property type="entry name" value="Nucleotide-bd_a/b_plait_sf"/>
</dbReference>
<feature type="domain" description="RRM" evidence="7">
    <location>
        <begin position="52"/>
        <end position="126"/>
    </location>
</feature>
<dbReference type="InterPro" id="IPR000504">
    <property type="entry name" value="RRM_dom"/>
</dbReference>
<dbReference type="GO" id="GO:0000447">
    <property type="term" value="P:endonucleolytic cleavage in ITS1 to separate SSU-rRNA from 5.8S rRNA and LSU-rRNA from tricistronic rRNA transcript (SSU-rRNA, 5.8S rRNA, LSU-rRNA)"/>
    <property type="evidence" value="ECO:0007669"/>
    <property type="project" value="TreeGrafter"/>
</dbReference>
<proteinExistence type="inferred from homology"/>
<evidence type="ECO:0000256" key="4">
    <source>
        <dbReference type="ARBA" id="ARBA00023242"/>
    </source>
</evidence>
<dbReference type="VEuPathDB" id="PlasmoDB:AK88_02490"/>
<dbReference type="GO" id="GO:0000480">
    <property type="term" value="P:endonucleolytic cleavage in 5'-ETS of tricistronic rRNA transcript (SSU-rRNA, 5.8S rRNA, LSU-rRNA)"/>
    <property type="evidence" value="ECO:0007669"/>
    <property type="project" value="TreeGrafter"/>
</dbReference>
<dbReference type="GO" id="GO:0005730">
    <property type="term" value="C:nucleolus"/>
    <property type="evidence" value="ECO:0007669"/>
    <property type="project" value="UniProtKB-SubCell"/>
</dbReference>
<keyword evidence="3 5" id="KW-0694">RNA-binding</keyword>
<dbReference type="SUPFAM" id="SSF54928">
    <property type="entry name" value="RNA-binding domain, RBD"/>
    <property type="match status" value="1"/>
</dbReference>
<dbReference type="OrthoDB" id="287393at2759"/>
<dbReference type="GeneID" id="24267804"/>
<evidence type="ECO:0000313" key="9">
    <source>
        <dbReference type="Proteomes" id="UP000054561"/>
    </source>
</evidence>
<dbReference type="Gene3D" id="3.30.70.330">
    <property type="match status" value="1"/>
</dbReference>
<feature type="compositionally biased region" description="Basic and acidic residues" evidence="6">
    <location>
        <begin position="1"/>
        <end position="10"/>
    </location>
</feature>
<evidence type="ECO:0000256" key="6">
    <source>
        <dbReference type="SAM" id="MobiDB-lite"/>
    </source>
</evidence>
<evidence type="ECO:0000313" key="8">
    <source>
        <dbReference type="EMBL" id="KJP87886.1"/>
    </source>
</evidence>
<dbReference type="InterPro" id="IPR034353">
    <property type="entry name" value="ABT1/ESF2_RRM"/>
</dbReference>
<dbReference type="Pfam" id="PF00076">
    <property type="entry name" value="RRM_1"/>
    <property type="match status" value="1"/>
</dbReference>
<dbReference type="PROSITE" id="PS50102">
    <property type="entry name" value="RRM"/>
    <property type="match status" value="1"/>
</dbReference>
<feature type="compositionally biased region" description="Basic and acidic residues" evidence="6">
    <location>
        <begin position="223"/>
        <end position="243"/>
    </location>
</feature>
<sequence length="261" mass="30183">MDQDKEKAEEEGQPPIMMEGNSGEENNPPTDERFQFNDSLWKRVRKEESKKGIVYLADVPIGLTAARLREIFSQYGSVNRIHLNRVKDEGEEGEVKYQDGYIEFLNKKDAMKAVRTLNNQLIGGKKRNNMVRDSFWHLKFIKDNFLWSDIMSSALYRRMSRKDKFTHALKDMYKGYEAYVEKNAGSTHEKVRRGDRPRKREKGGFSRVKKQICPLRFVTVKKGGENGEAKEEVPPEVSHEEPPSLRPNSNAVSADLLKLLM</sequence>
<dbReference type="EMBL" id="KQ001668">
    <property type="protein sequence ID" value="KJP87886.1"/>
    <property type="molecule type" value="Genomic_DNA"/>
</dbReference>
<feature type="region of interest" description="Disordered" evidence="6">
    <location>
        <begin position="223"/>
        <end position="254"/>
    </location>
</feature>
<comment type="subcellular location">
    <subcellularLocation>
        <location evidence="1">Nucleus</location>
        <location evidence="1">Nucleolus</location>
    </subcellularLocation>
</comment>
<protein>
    <recommendedName>
        <fullName evidence="7">RRM domain-containing protein</fullName>
    </recommendedName>
</protein>
<accession>A0A0D9QQB8</accession>
<dbReference type="InterPro" id="IPR039119">
    <property type="entry name" value="ABT1/Esf2"/>
</dbReference>
<name>A0A0D9QQB8_PLAFR</name>
<dbReference type="PANTHER" id="PTHR12311:SF7">
    <property type="entry name" value="ACTIVATOR OF BASAL TRANSCRIPTION 1"/>
    <property type="match status" value="1"/>
</dbReference>
<dbReference type="Proteomes" id="UP000054561">
    <property type="component" value="Unassembled WGS sequence"/>
</dbReference>
<evidence type="ECO:0000256" key="1">
    <source>
        <dbReference type="ARBA" id="ARBA00004604"/>
    </source>
</evidence>
<dbReference type="GO" id="GO:0003723">
    <property type="term" value="F:RNA binding"/>
    <property type="evidence" value="ECO:0007669"/>
    <property type="project" value="UniProtKB-UniRule"/>
</dbReference>
<dbReference type="SMART" id="SM00360">
    <property type="entry name" value="RRM"/>
    <property type="match status" value="1"/>
</dbReference>
<evidence type="ECO:0000256" key="3">
    <source>
        <dbReference type="ARBA" id="ARBA00022884"/>
    </source>
</evidence>
<dbReference type="AlphaFoldDB" id="A0A0D9QQB8"/>